<name>A0ACC0UUB2_9HYPO</name>
<reference evidence="1" key="1">
    <citation type="submission" date="2022-10" db="EMBL/GenBank/DDBJ databases">
        <title>Complete Genome of Trichothecium roseum strain YXFP-22015, a Plant Pathogen Isolated from Citrus.</title>
        <authorList>
            <person name="Wang Y."/>
            <person name="Zhu L."/>
        </authorList>
    </citation>
    <scope>NUCLEOTIDE SEQUENCE</scope>
    <source>
        <strain evidence="1">YXFP-22015</strain>
    </source>
</reference>
<dbReference type="Proteomes" id="UP001163324">
    <property type="component" value="Chromosome 7"/>
</dbReference>
<protein>
    <submittedName>
        <fullName evidence="1">Uncharacterized protein</fullName>
    </submittedName>
</protein>
<proteinExistence type="predicted"/>
<organism evidence="1 2">
    <name type="scientific">Trichothecium roseum</name>
    <dbReference type="NCBI Taxonomy" id="47278"/>
    <lineage>
        <taxon>Eukaryota</taxon>
        <taxon>Fungi</taxon>
        <taxon>Dikarya</taxon>
        <taxon>Ascomycota</taxon>
        <taxon>Pezizomycotina</taxon>
        <taxon>Sordariomycetes</taxon>
        <taxon>Hypocreomycetidae</taxon>
        <taxon>Hypocreales</taxon>
        <taxon>Hypocreales incertae sedis</taxon>
        <taxon>Trichothecium</taxon>
    </lineage>
</organism>
<comment type="caution">
    <text evidence="1">The sequence shown here is derived from an EMBL/GenBank/DDBJ whole genome shotgun (WGS) entry which is preliminary data.</text>
</comment>
<accession>A0ACC0UUB2</accession>
<sequence>MLFSIFFAGLAVASAIPKVSRDESSCFCSGDLVRYNASLEDTYICGDDRLGPALLPGKLPLFTTLARYDRFNGLTPQQFLEKWTLKEGQWEGGYEYPTHAGFLLDTQGIPINRTVILPPGTLLDRFGYEGGKYFASVSTPYSQRALPPSSLNTPKDGSQRFANNYHVYRVVKDLAAVAGPIAPWFGQPGLGTQFYTEQHGVTDLLQMGFLVKVADEELTSKQEGCGFDRTQGDVRRP</sequence>
<dbReference type="EMBL" id="CM047946">
    <property type="protein sequence ID" value="KAI9897315.1"/>
    <property type="molecule type" value="Genomic_DNA"/>
</dbReference>
<evidence type="ECO:0000313" key="1">
    <source>
        <dbReference type="EMBL" id="KAI9897315.1"/>
    </source>
</evidence>
<gene>
    <name evidence="1" type="ORF">N3K66_007171</name>
</gene>
<evidence type="ECO:0000313" key="2">
    <source>
        <dbReference type="Proteomes" id="UP001163324"/>
    </source>
</evidence>
<keyword evidence="2" id="KW-1185">Reference proteome</keyword>